<gene>
    <name evidence="2" type="ORF">SS50377_18448</name>
    <name evidence="3" type="ORF">SS50377_22365</name>
</gene>
<keyword evidence="4" id="KW-1185">Reference proteome</keyword>
<dbReference type="EMBL" id="AUWU02000003">
    <property type="protein sequence ID" value="KAH0574750.1"/>
    <property type="molecule type" value="Genomic_DNA"/>
</dbReference>
<evidence type="ECO:0000313" key="3">
    <source>
        <dbReference type="EMBL" id="KAH0574750.1"/>
    </source>
</evidence>
<proteinExistence type="predicted"/>
<dbReference type="VEuPathDB" id="GiardiaDB:SS50377_22365"/>
<organism evidence="2">
    <name type="scientific">Spironucleus salmonicida</name>
    <dbReference type="NCBI Taxonomy" id="348837"/>
    <lineage>
        <taxon>Eukaryota</taxon>
        <taxon>Metamonada</taxon>
        <taxon>Diplomonadida</taxon>
        <taxon>Hexamitidae</taxon>
        <taxon>Hexamitinae</taxon>
        <taxon>Spironucleus</taxon>
    </lineage>
</organism>
<name>V6LCB1_9EUKA</name>
<accession>V6LCB1</accession>
<sequence length="92" mass="10396">MNHENHTGFNNTEVICNCDGQKYSAPSNQFFKMTKSINNQKKEFIHGERPGPFKPQNSSSISFEGFGGSDTNTNEGRKTFSKPQSKVTEKKY</sequence>
<dbReference type="Proteomes" id="UP000018208">
    <property type="component" value="Unassembled WGS sequence"/>
</dbReference>
<evidence type="ECO:0000313" key="4">
    <source>
        <dbReference type="Proteomes" id="UP000018208"/>
    </source>
</evidence>
<evidence type="ECO:0000256" key="1">
    <source>
        <dbReference type="SAM" id="MobiDB-lite"/>
    </source>
</evidence>
<feature type="region of interest" description="Disordered" evidence="1">
    <location>
        <begin position="43"/>
        <end position="92"/>
    </location>
</feature>
<dbReference type="EMBL" id="KI546166">
    <property type="protein sequence ID" value="EST42140.1"/>
    <property type="molecule type" value="Genomic_DNA"/>
</dbReference>
<protein>
    <submittedName>
        <fullName evidence="2">Uncharacterized protein</fullName>
    </submittedName>
</protein>
<reference evidence="3" key="2">
    <citation type="submission" date="2020-12" db="EMBL/GenBank/DDBJ databases">
        <title>New Spironucleus salmonicida genome in near-complete chromosomes.</title>
        <authorList>
            <person name="Xu F."/>
            <person name="Kurt Z."/>
            <person name="Jimenez-Gonzalez A."/>
            <person name="Astvaldsson A."/>
            <person name="Andersson J.O."/>
            <person name="Svard S.G."/>
        </authorList>
    </citation>
    <scope>NUCLEOTIDE SEQUENCE</scope>
    <source>
        <strain evidence="3">ATCC 50377</strain>
    </source>
</reference>
<reference evidence="2 3" key="1">
    <citation type="journal article" date="2014" name="PLoS Genet.">
        <title>The Genome of Spironucleus salmonicida Highlights a Fish Pathogen Adapted to Fluctuating Environments.</title>
        <authorList>
            <person name="Xu F."/>
            <person name="Jerlstrom-Hultqvist J."/>
            <person name="Einarsson E."/>
            <person name="Astvaldsson A."/>
            <person name="Svard S.G."/>
            <person name="Andersson J.O."/>
        </authorList>
    </citation>
    <scope>NUCLEOTIDE SEQUENCE</scope>
    <source>
        <strain evidence="3">ATCC 50377</strain>
    </source>
</reference>
<dbReference type="AlphaFoldDB" id="V6LCB1"/>
<evidence type="ECO:0000313" key="2">
    <source>
        <dbReference type="EMBL" id="EST42140.1"/>
    </source>
</evidence>